<reference evidence="1" key="2">
    <citation type="submission" date="2023-02" db="EMBL/GenBank/DDBJ databases">
        <authorList>
            <consortium name="DOE Joint Genome Institute"/>
            <person name="Mondo S.J."/>
            <person name="Chang Y."/>
            <person name="Wang Y."/>
            <person name="Ahrendt S."/>
            <person name="Andreopoulos W."/>
            <person name="Barry K."/>
            <person name="Beard J."/>
            <person name="Benny G.L."/>
            <person name="Blankenship S."/>
            <person name="Bonito G."/>
            <person name="Cuomo C."/>
            <person name="Desiro A."/>
            <person name="Gervers K.A."/>
            <person name="Hundley H."/>
            <person name="Kuo A."/>
            <person name="LaButti K."/>
            <person name="Lang B.F."/>
            <person name="Lipzen A."/>
            <person name="O'Donnell K."/>
            <person name="Pangilinan J."/>
            <person name="Reynolds N."/>
            <person name="Sandor L."/>
            <person name="Smith M.W."/>
            <person name="Tsang A."/>
            <person name="Grigoriev I.V."/>
            <person name="Stajich J.E."/>
            <person name="Spatafora J.W."/>
        </authorList>
    </citation>
    <scope>NUCLEOTIDE SEQUENCE</scope>
    <source>
        <strain evidence="1">RSA 2281</strain>
    </source>
</reference>
<dbReference type="AlphaFoldDB" id="A0AAD5K9Q1"/>
<proteinExistence type="predicted"/>
<reference evidence="1" key="1">
    <citation type="journal article" date="2022" name="IScience">
        <title>Evolution of zygomycete secretomes and the origins of terrestrial fungal ecologies.</title>
        <authorList>
            <person name="Chang Y."/>
            <person name="Wang Y."/>
            <person name="Mondo S."/>
            <person name="Ahrendt S."/>
            <person name="Andreopoulos W."/>
            <person name="Barry K."/>
            <person name="Beard J."/>
            <person name="Benny G.L."/>
            <person name="Blankenship S."/>
            <person name="Bonito G."/>
            <person name="Cuomo C."/>
            <person name="Desiro A."/>
            <person name="Gervers K.A."/>
            <person name="Hundley H."/>
            <person name="Kuo A."/>
            <person name="LaButti K."/>
            <person name="Lang B.F."/>
            <person name="Lipzen A."/>
            <person name="O'Donnell K."/>
            <person name="Pangilinan J."/>
            <person name="Reynolds N."/>
            <person name="Sandor L."/>
            <person name="Smith M.E."/>
            <person name="Tsang A."/>
            <person name="Grigoriev I.V."/>
            <person name="Stajich J.E."/>
            <person name="Spatafora J.W."/>
        </authorList>
    </citation>
    <scope>NUCLEOTIDE SEQUENCE</scope>
    <source>
        <strain evidence="1">RSA 2281</strain>
    </source>
</reference>
<sequence length="128" mass="14742">MVKVPVDDNVIDKYFSAKSEWKSGKRSDMVFITRQQSLPAIIVEIQNAVNNSFVLKLNEYCLNANDEYGRKPVSIVFSIKNTTKTILKESPIQTSTFFARTLLSFPWTEECILLDAYTTKEHINLWIC</sequence>
<evidence type="ECO:0000313" key="2">
    <source>
        <dbReference type="Proteomes" id="UP001209540"/>
    </source>
</evidence>
<keyword evidence="2" id="KW-1185">Reference proteome</keyword>
<comment type="caution">
    <text evidence="1">The sequence shown here is derived from an EMBL/GenBank/DDBJ whole genome shotgun (WGS) entry which is preliminary data.</text>
</comment>
<dbReference type="EMBL" id="JAIXMP010000014">
    <property type="protein sequence ID" value="KAI9262232.1"/>
    <property type="molecule type" value="Genomic_DNA"/>
</dbReference>
<dbReference type="Proteomes" id="UP001209540">
    <property type="component" value="Unassembled WGS sequence"/>
</dbReference>
<evidence type="ECO:0000313" key="1">
    <source>
        <dbReference type="EMBL" id="KAI9262232.1"/>
    </source>
</evidence>
<protein>
    <submittedName>
        <fullName evidence="1">Uncharacterized protein</fullName>
    </submittedName>
</protein>
<accession>A0AAD5K9Q1</accession>
<name>A0AAD5K9Q1_9FUNG</name>
<gene>
    <name evidence="1" type="ORF">BDA99DRAFT_71157</name>
</gene>
<organism evidence="1 2">
    <name type="scientific">Phascolomyces articulosus</name>
    <dbReference type="NCBI Taxonomy" id="60185"/>
    <lineage>
        <taxon>Eukaryota</taxon>
        <taxon>Fungi</taxon>
        <taxon>Fungi incertae sedis</taxon>
        <taxon>Mucoromycota</taxon>
        <taxon>Mucoromycotina</taxon>
        <taxon>Mucoromycetes</taxon>
        <taxon>Mucorales</taxon>
        <taxon>Lichtheimiaceae</taxon>
        <taxon>Phascolomyces</taxon>
    </lineage>
</organism>